<gene>
    <name evidence="1" type="ORF">NEA10_12745</name>
</gene>
<sequence length="257" mass="29937">MSSDPNFPSRLLYRDGQPIDIKDVWFLALAHDAYYFCFHVPLEKCIWGYGWRYTQDENPFYYAYEQEHNLERFYHYYQPKSALEALTFEPGHGGWKSLYIPWRCTIKPAQPITMEPFFEGIGTQHFGPVSPEKLELETTRLQTVMTSIQTVGYQGGQGEHEHIRGYFMVNDDDFVFYVAAGKHRAAALLRLGYTCLPATFSVFVPRLPRLISPRHLEMLAGTVYDASLLPTVYRIFEGYFDESLREKRISLLKSWLG</sequence>
<reference evidence="1" key="1">
    <citation type="submission" date="2022-06" db="EMBL/GenBank/DDBJ databases">
        <title>Genome sequence of Phormidium yuhuli AB48 isolated from an industrial photobioreactor environment.</title>
        <authorList>
            <person name="Qiu Y."/>
            <person name="Noonan A.J.C."/>
            <person name="Dofher K."/>
            <person name="Koch M."/>
            <person name="Kieft B."/>
            <person name="Lin X."/>
            <person name="Ziels R.M."/>
            <person name="Hallam S.J."/>
        </authorList>
    </citation>
    <scope>NUCLEOTIDE SEQUENCE</scope>
    <source>
        <strain evidence="1">AB48</strain>
    </source>
</reference>
<dbReference type="RefSeq" id="WP_252660860.1">
    <property type="nucleotide sequence ID" value="NZ_CP098611.1"/>
</dbReference>
<evidence type="ECO:0000313" key="1">
    <source>
        <dbReference type="EMBL" id="USR89745.1"/>
    </source>
</evidence>
<dbReference type="EMBL" id="CP098611">
    <property type="protein sequence ID" value="USR89745.1"/>
    <property type="molecule type" value="Genomic_DNA"/>
</dbReference>
<organism evidence="1 2">
    <name type="scientific">Phormidium yuhuli AB48</name>
    <dbReference type="NCBI Taxonomy" id="2940671"/>
    <lineage>
        <taxon>Bacteria</taxon>
        <taxon>Bacillati</taxon>
        <taxon>Cyanobacteriota</taxon>
        <taxon>Cyanophyceae</taxon>
        <taxon>Oscillatoriophycideae</taxon>
        <taxon>Oscillatoriales</taxon>
        <taxon>Oscillatoriaceae</taxon>
        <taxon>Phormidium</taxon>
        <taxon>Phormidium yuhuli</taxon>
    </lineage>
</organism>
<name>A0ABY5AKL6_9CYAN</name>
<keyword evidence="2" id="KW-1185">Reference proteome</keyword>
<proteinExistence type="predicted"/>
<accession>A0ABY5AKL6</accession>
<evidence type="ECO:0000313" key="2">
    <source>
        <dbReference type="Proteomes" id="UP001056708"/>
    </source>
</evidence>
<dbReference type="Proteomes" id="UP001056708">
    <property type="component" value="Chromosome"/>
</dbReference>
<protein>
    <submittedName>
        <fullName evidence="1">Uncharacterized protein</fullName>
    </submittedName>
</protein>